<evidence type="ECO:0000256" key="6">
    <source>
        <dbReference type="ARBA" id="ARBA00023136"/>
    </source>
</evidence>
<feature type="transmembrane region" description="Helical" evidence="7">
    <location>
        <begin position="189"/>
        <end position="213"/>
    </location>
</feature>
<evidence type="ECO:0000256" key="5">
    <source>
        <dbReference type="ARBA" id="ARBA00022989"/>
    </source>
</evidence>
<feature type="transmembrane region" description="Helical" evidence="7">
    <location>
        <begin position="41"/>
        <end position="62"/>
    </location>
</feature>
<reference evidence="8" key="2">
    <citation type="submission" date="2019-06" db="EMBL/GenBank/DDBJ databases">
        <title>Genomics analysis of Aphanomyces spp. identifies a new class of oomycete effector associated with host adaptation.</title>
        <authorList>
            <person name="Gaulin E."/>
        </authorList>
    </citation>
    <scope>NUCLEOTIDE SEQUENCE</scope>
    <source>
        <strain evidence="8">CBS 578.67</strain>
    </source>
</reference>
<feature type="transmembrane region" description="Helical" evidence="7">
    <location>
        <begin position="225"/>
        <end position="249"/>
    </location>
</feature>
<feature type="transmembrane region" description="Helical" evidence="7">
    <location>
        <begin position="148"/>
        <end position="168"/>
    </location>
</feature>
<feature type="transmembrane region" description="Helical" evidence="7">
    <location>
        <begin position="489"/>
        <end position="513"/>
    </location>
</feature>
<dbReference type="Pfam" id="PF03092">
    <property type="entry name" value="BT1"/>
    <property type="match status" value="1"/>
</dbReference>
<sequence length="527" mass="57514">MMKPRATFGIHKTPDVTAMLEEDPQPCDVPRYLTKPVVGLLLQYFVVGILLGALGSCTGPLFGVYFHLSTVQSNLLKGFTTIVWSCKACYGIVSDCFPIFGYRRKSWMLLGWGLCFGCLLVLGLQSHGDPYLPSPSSTDKPNTNAPTQGTAVSILCGITTAFYVMADVAADALMVEWSQREPDLVRGRLLTYCYGARQLGSAVAQVFIALGLYSRPFGGTYDWGVSVNAFFLLLAIPVAAVVPVVVCWLGESKRPVINCPQYLGEFWHIVQNKPYWHTMLFAFGFNLLTSVVVMTQTPFVPQWAHMDHQTSQWFTALANLTYLVGLWYVAHVACTWSWRVSLGLALAAQVAVGALVDFMTIYNVVRCQWLNLVALVVVAVPQAIVNVTPCTAFIELAQDGKEGITYGMLTTMANVAWAFTPFLAKFISDGFRDDANSAVDSPDHRQSIGLPLVVGYTCSLLAIGLLMLLPKQKDHVEFLKAYGGKQPVFATLTLILCFGSVLWAIVISILSVFPATVCLSVGGGTSC</sequence>
<evidence type="ECO:0000256" key="3">
    <source>
        <dbReference type="ARBA" id="ARBA00022448"/>
    </source>
</evidence>
<keyword evidence="10" id="KW-1185">Reference proteome</keyword>
<evidence type="ECO:0000256" key="2">
    <source>
        <dbReference type="ARBA" id="ARBA00007015"/>
    </source>
</evidence>
<organism evidence="9 10">
    <name type="scientific">Aphanomyces stellatus</name>
    <dbReference type="NCBI Taxonomy" id="120398"/>
    <lineage>
        <taxon>Eukaryota</taxon>
        <taxon>Sar</taxon>
        <taxon>Stramenopiles</taxon>
        <taxon>Oomycota</taxon>
        <taxon>Saprolegniomycetes</taxon>
        <taxon>Saprolegniales</taxon>
        <taxon>Verrucalvaceae</taxon>
        <taxon>Aphanomyces</taxon>
    </lineage>
</organism>
<comment type="subcellular location">
    <subcellularLocation>
        <location evidence="1">Membrane</location>
        <topology evidence="1">Multi-pass membrane protein</topology>
    </subcellularLocation>
</comment>
<dbReference type="AlphaFoldDB" id="A0A485KEM5"/>
<dbReference type="OrthoDB" id="754047at2759"/>
<keyword evidence="3" id="KW-0813">Transport</keyword>
<dbReference type="InterPro" id="IPR036259">
    <property type="entry name" value="MFS_trans_sf"/>
</dbReference>
<name>A0A485KEM5_9STRA</name>
<feature type="transmembrane region" description="Helical" evidence="7">
    <location>
        <begin position="109"/>
        <end position="128"/>
    </location>
</feature>
<feature type="transmembrane region" description="Helical" evidence="7">
    <location>
        <begin position="406"/>
        <end position="428"/>
    </location>
</feature>
<dbReference type="PANTHER" id="PTHR31585">
    <property type="entry name" value="FOLATE-BIOPTERIN TRANSPORTER 1, CHLOROPLASTIC"/>
    <property type="match status" value="1"/>
</dbReference>
<keyword evidence="6 7" id="KW-0472">Membrane</keyword>
<dbReference type="InterPro" id="IPR039309">
    <property type="entry name" value="BT1"/>
</dbReference>
<dbReference type="EMBL" id="CAADRA010003457">
    <property type="protein sequence ID" value="VFT83836.1"/>
    <property type="molecule type" value="Genomic_DNA"/>
</dbReference>
<feature type="transmembrane region" description="Helical" evidence="7">
    <location>
        <begin position="342"/>
        <end position="363"/>
    </location>
</feature>
<feature type="transmembrane region" description="Helical" evidence="7">
    <location>
        <begin position="448"/>
        <end position="469"/>
    </location>
</feature>
<protein>
    <submittedName>
        <fullName evidence="9">Aste57867_6879 protein</fullName>
    </submittedName>
</protein>
<gene>
    <name evidence="9" type="primary">Aste57867_6879</name>
    <name evidence="8" type="ORF">As57867_006858</name>
    <name evidence="9" type="ORF">ASTE57867_6879</name>
</gene>
<feature type="transmembrane region" description="Helical" evidence="7">
    <location>
        <begin position="82"/>
        <end position="102"/>
    </location>
</feature>
<dbReference type="Proteomes" id="UP000332933">
    <property type="component" value="Unassembled WGS sequence"/>
</dbReference>
<evidence type="ECO:0000313" key="10">
    <source>
        <dbReference type="Proteomes" id="UP000332933"/>
    </source>
</evidence>
<dbReference type="SUPFAM" id="SSF103473">
    <property type="entry name" value="MFS general substrate transporter"/>
    <property type="match status" value="1"/>
</dbReference>
<evidence type="ECO:0000313" key="9">
    <source>
        <dbReference type="EMBL" id="VFT83836.1"/>
    </source>
</evidence>
<comment type="similarity">
    <text evidence="2">Belongs to the major facilitator superfamily. Folate-biopterin transporter (TC 2.A.71) family.</text>
</comment>
<evidence type="ECO:0000256" key="7">
    <source>
        <dbReference type="SAM" id="Phobius"/>
    </source>
</evidence>
<proteinExistence type="inferred from homology"/>
<keyword evidence="4 7" id="KW-0812">Transmembrane</keyword>
<dbReference type="Gene3D" id="1.20.1250.20">
    <property type="entry name" value="MFS general substrate transporter like domains"/>
    <property type="match status" value="2"/>
</dbReference>
<keyword evidence="5 7" id="KW-1133">Transmembrane helix</keyword>
<feature type="transmembrane region" description="Helical" evidence="7">
    <location>
        <begin position="275"/>
        <end position="293"/>
    </location>
</feature>
<evidence type="ECO:0000256" key="1">
    <source>
        <dbReference type="ARBA" id="ARBA00004141"/>
    </source>
</evidence>
<dbReference type="PANTHER" id="PTHR31585:SF5">
    <property type="entry name" value="RNA-BINDING S4 DOMAIN-CONTAINING PROTEIN"/>
    <property type="match status" value="1"/>
</dbReference>
<dbReference type="GO" id="GO:0016020">
    <property type="term" value="C:membrane"/>
    <property type="evidence" value="ECO:0007669"/>
    <property type="project" value="UniProtKB-SubCell"/>
</dbReference>
<accession>A0A485KEM5</accession>
<reference evidence="9 10" key="1">
    <citation type="submission" date="2019-03" db="EMBL/GenBank/DDBJ databases">
        <authorList>
            <person name="Gaulin E."/>
            <person name="Dumas B."/>
        </authorList>
    </citation>
    <scope>NUCLEOTIDE SEQUENCE [LARGE SCALE GENOMIC DNA]</scope>
    <source>
        <strain evidence="9">CBS 568.67</strain>
    </source>
</reference>
<feature type="transmembrane region" description="Helical" evidence="7">
    <location>
        <begin position="313"/>
        <end position="330"/>
    </location>
</feature>
<evidence type="ECO:0000313" key="8">
    <source>
        <dbReference type="EMBL" id="KAF0705937.1"/>
    </source>
</evidence>
<evidence type="ECO:0000256" key="4">
    <source>
        <dbReference type="ARBA" id="ARBA00022692"/>
    </source>
</evidence>
<feature type="transmembrane region" description="Helical" evidence="7">
    <location>
        <begin position="369"/>
        <end position="394"/>
    </location>
</feature>
<dbReference type="EMBL" id="VJMH01003445">
    <property type="protein sequence ID" value="KAF0705937.1"/>
    <property type="molecule type" value="Genomic_DNA"/>
</dbReference>